<comment type="caution">
    <text evidence="2">The sequence shown here is derived from an EMBL/GenBank/DDBJ whole genome shotgun (WGS) entry which is preliminary data.</text>
</comment>
<proteinExistence type="predicted"/>
<dbReference type="EMBL" id="JTDK01000006">
    <property type="protein sequence ID" value="KHK98624.1"/>
    <property type="molecule type" value="Genomic_DNA"/>
</dbReference>
<evidence type="ECO:0000313" key="2">
    <source>
        <dbReference type="EMBL" id="KHK98624.1"/>
    </source>
</evidence>
<keyword evidence="3" id="KW-1185">Reference proteome</keyword>
<keyword evidence="1" id="KW-1133">Transmembrane helix</keyword>
<dbReference type="NCBIfam" id="TIGR00271">
    <property type="entry name" value="uncharacterized hydrophobic domain"/>
    <property type="match status" value="1"/>
</dbReference>
<dbReference type="RefSeq" id="WP_039397315.1">
    <property type="nucleotide sequence ID" value="NZ_JTDK01000006.1"/>
</dbReference>
<sequence length="317" mass="32724">MLHFEMIVPPALALTVDDVLTDHAEAVSNVIRLPHAGADPRGDVILCDVTRADATDLLAALHRAGLDAVGSISITPVDLSLSRTATTTGAAIFGSDDDAVVWQEVEARAGDEAQISTTYIMFMVIATLIAAVGVVADQPILIVGAMVVGPDFGPLAAIAVGVVRRRASVVGRSALALLAGYGAGILIAIPFSWIMMRLHIFPPNPFAEPLPATSFIWQPDPLSYIVGFLAGIAGILSLTSAKSGALIGVLISVTTIPAAGAAGLAIASHEWGTVGTSLMQLVVNLVAIVTAGTLTLAVQVRLARRRARRPAPQGRAS</sequence>
<reference evidence="2 3" key="1">
    <citation type="submission" date="2014-11" db="EMBL/GenBank/DDBJ databases">
        <title>Genome sequence of Microbacterium mangrovi MUSC 115(T).</title>
        <authorList>
            <person name="Lee L.-H."/>
        </authorList>
    </citation>
    <scope>NUCLEOTIDE SEQUENCE [LARGE SCALE GENOMIC DNA]</scope>
    <source>
        <strain evidence="2 3">MUSC 115</strain>
    </source>
</reference>
<feature type="transmembrane region" description="Helical" evidence="1">
    <location>
        <begin position="245"/>
        <end position="266"/>
    </location>
</feature>
<dbReference type="STRING" id="1348253.LK09_06645"/>
<dbReference type="AlphaFoldDB" id="A0A0B2A533"/>
<accession>A0A0B2A533</accession>
<feature type="transmembrane region" description="Helical" evidence="1">
    <location>
        <begin position="221"/>
        <end position="238"/>
    </location>
</feature>
<feature type="transmembrane region" description="Helical" evidence="1">
    <location>
        <begin position="175"/>
        <end position="201"/>
    </location>
</feature>
<name>A0A0B2A533_9MICO</name>
<dbReference type="InterPro" id="IPR005240">
    <property type="entry name" value="DUF389"/>
</dbReference>
<dbReference type="OrthoDB" id="8061853at2"/>
<keyword evidence="1" id="KW-0812">Transmembrane</keyword>
<dbReference type="PANTHER" id="PTHR20992">
    <property type="entry name" value="AT15442P-RELATED"/>
    <property type="match status" value="1"/>
</dbReference>
<keyword evidence="1" id="KW-0472">Membrane</keyword>
<evidence type="ECO:0000256" key="1">
    <source>
        <dbReference type="SAM" id="Phobius"/>
    </source>
</evidence>
<dbReference type="Pfam" id="PF04087">
    <property type="entry name" value="DUF389"/>
    <property type="match status" value="1"/>
</dbReference>
<evidence type="ECO:0008006" key="4">
    <source>
        <dbReference type="Google" id="ProtNLM"/>
    </source>
</evidence>
<protein>
    <recommendedName>
        <fullName evidence="4">DUF389 domain-containing protein</fullName>
    </recommendedName>
</protein>
<evidence type="ECO:0000313" key="3">
    <source>
        <dbReference type="Proteomes" id="UP000031030"/>
    </source>
</evidence>
<dbReference type="PANTHER" id="PTHR20992:SF9">
    <property type="entry name" value="AT15442P-RELATED"/>
    <property type="match status" value="1"/>
</dbReference>
<feature type="transmembrane region" description="Helical" evidence="1">
    <location>
        <begin position="118"/>
        <end position="136"/>
    </location>
</feature>
<organism evidence="2 3">
    <name type="scientific">Microbacterium mangrovi</name>
    <dbReference type="NCBI Taxonomy" id="1348253"/>
    <lineage>
        <taxon>Bacteria</taxon>
        <taxon>Bacillati</taxon>
        <taxon>Actinomycetota</taxon>
        <taxon>Actinomycetes</taxon>
        <taxon>Micrococcales</taxon>
        <taxon>Microbacteriaceae</taxon>
        <taxon>Microbacterium</taxon>
    </lineage>
</organism>
<gene>
    <name evidence="2" type="ORF">LK09_06645</name>
</gene>
<feature type="transmembrane region" description="Helical" evidence="1">
    <location>
        <begin position="278"/>
        <end position="300"/>
    </location>
</feature>
<feature type="transmembrane region" description="Helical" evidence="1">
    <location>
        <begin position="142"/>
        <end position="163"/>
    </location>
</feature>
<dbReference type="Proteomes" id="UP000031030">
    <property type="component" value="Unassembled WGS sequence"/>
</dbReference>